<gene>
    <name evidence="3" type="ORF">BCR32DRAFT_98716</name>
</gene>
<evidence type="ECO:0000256" key="1">
    <source>
        <dbReference type="SAM" id="Coils"/>
    </source>
</evidence>
<dbReference type="EMBL" id="MCFG01000380">
    <property type="protein sequence ID" value="ORX75063.1"/>
    <property type="molecule type" value="Genomic_DNA"/>
</dbReference>
<evidence type="ECO:0000256" key="2">
    <source>
        <dbReference type="SAM" id="MobiDB-lite"/>
    </source>
</evidence>
<name>A0A1Y1WNG6_9FUNG</name>
<comment type="caution">
    <text evidence="3">The sequence shown here is derived from an EMBL/GenBank/DDBJ whole genome shotgun (WGS) entry which is preliminary data.</text>
</comment>
<evidence type="ECO:0000313" key="4">
    <source>
        <dbReference type="Proteomes" id="UP000193944"/>
    </source>
</evidence>
<dbReference type="STRING" id="1754192.A0A1Y1WNG6"/>
<feature type="coiled-coil region" evidence="1">
    <location>
        <begin position="29"/>
        <end position="56"/>
    </location>
</feature>
<sequence length="117" mass="13683">MKSVDDNNDHRRILEELDEPMDDADSKFVIDYYNENNEQNDENDDENNEKDILDNVDLINGDDELKELYKKLIIKKLKSDIKKMDSEKLIVDILKEAIQKNPESASNVNESLKNLLK</sequence>
<keyword evidence="1" id="KW-0175">Coiled coil</keyword>
<keyword evidence="4" id="KW-1185">Reference proteome</keyword>
<reference evidence="3 4" key="2">
    <citation type="submission" date="2016-08" db="EMBL/GenBank/DDBJ databases">
        <title>Pervasive Adenine N6-methylation of Active Genes in Fungi.</title>
        <authorList>
            <consortium name="DOE Joint Genome Institute"/>
            <person name="Mondo S.J."/>
            <person name="Dannebaum R.O."/>
            <person name="Kuo R.C."/>
            <person name="Labutti K."/>
            <person name="Haridas S."/>
            <person name="Kuo A."/>
            <person name="Salamov A."/>
            <person name="Ahrendt S.R."/>
            <person name="Lipzen A."/>
            <person name="Sullivan W."/>
            <person name="Andreopoulos W.B."/>
            <person name="Clum A."/>
            <person name="Lindquist E."/>
            <person name="Daum C."/>
            <person name="Ramamoorthy G.K."/>
            <person name="Gryganskyi A."/>
            <person name="Culley D."/>
            <person name="Magnuson J.K."/>
            <person name="James T.Y."/>
            <person name="O'Malley M.A."/>
            <person name="Stajich J.E."/>
            <person name="Spatafora J.W."/>
            <person name="Visel A."/>
            <person name="Grigoriev I.V."/>
        </authorList>
    </citation>
    <scope>NUCLEOTIDE SEQUENCE [LARGE SCALE GENOMIC DNA]</scope>
    <source>
        <strain evidence="3 4">S4</strain>
    </source>
</reference>
<reference evidence="3 4" key="1">
    <citation type="submission" date="2016-08" db="EMBL/GenBank/DDBJ databases">
        <title>A Parts List for Fungal Cellulosomes Revealed by Comparative Genomics.</title>
        <authorList>
            <consortium name="DOE Joint Genome Institute"/>
            <person name="Haitjema C.H."/>
            <person name="Gilmore S.P."/>
            <person name="Henske J.K."/>
            <person name="Solomon K.V."/>
            <person name="De Groot R."/>
            <person name="Kuo A."/>
            <person name="Mondo S.J."/>
            <person name="Salamov A.A."/>
            <person name="Labutti K."/>
            <person name="Zhao Z."/>
            <person name="Chiniquy J."/>
            <person name="Barry K."/>
            <person name="Brewer H.M."/>
            <person name="Purvine S.O."/>
            <person name="Wright A.T."/>
            <person name="Boxma B."/>
            <person name="Van Alen T."/>
            <person name="Hackstein J.H."/>
            <person name="Baker S.E."/>
            <person name="Grigoriev I.V."/>
            <person name="O'Malley M.A."/>
        </authorList>
    </citation>
    <scope>NUCLEOTIDE SEQUENCE [LARGE SCALE GENOMIC DNA]</scope>
    <source>
        <strain evidence="3 4">S4</strain>
    </source>
</reference>
<protein>
    <submittedName>
        <fullName evidence="3">Uncharacterized protein</fullName>
    </submittedName>
</protein>
<dbReference type="AlphaFoldDB" id="A0A1Y1WNG6"/>
<dbReference type="Proteomes" id="UP000193944">
    <property type="component" value="Unassembled WGS sequence"/>
</dbReference>
<accession>A0A1Y1WNG6</accession>
<evidence type="ECO:0000313" key="3">
    <source>
        <dbReference type="EMBL" id="ORX75063.1"/>
    </source>
</evidence>
<feature type="compositionally biased region" description="Basic and acidic residues" evidence="2">
    <location>
        <begin position="1"/>
        <end position="15"/>
    </location>
</feature>
<organism evidence="3 4">
    <name type="scientific">Anaeromyces robustus</name>
    <dbReference type="NCBI Taxonomy" id="1754192"/>
    <lineage>
        <taxon>Eukaryota</taxon>
        <taxon>Fungi</taxon>
        <taxon>Fungi incertae sedis</taxon>
        <taxon>Chytridiomycota</taxon>
        <taxon>Chytridiomycota incertae sedis</taxon>
        <taxon>Neocallimastigomycetes</taxon>
        <taxon>Neocallimastigales</taxon>
        <taxon>Neocallimastigaceae</taxon>
        <taxon>Anaeromyces</taxon>
    </lineage>
</organism>
<proteinExistence type="predicted"/>
<feature type="region of interest" description="Disordered" evidence="2">
    <location>
        <begin position="1"/>
        <end position="22"/>
    </location>
</feature>